<dbReference type="AlphaFoldDB" id="A0A4U0VI44"/>
<dbReference type="STRING" id="331657.A0A4U0VI44"/>
<accession>A0A4U0VI44</accession>
<feature type="non-terminal residue" evidence="2">
    <location>
        <position position="461"/>
    </location>
</feature>
<organism evidence="2 3">
    <name type="scientific">Cryomyces minteri</name>
    <dbReference type="NCBI Taxonomy" id="331657"/>
    <lineage>
        <taxon>Eukaryota</taxon>
        <taxon>Fungi</taxon>
        <taxon>Dikarya</taxon>
        <taxon>Ascomycota</taxon>
        <taxon>Pezizomycotina</taxon>
        <taxon>Dothideomycetes</taxon>
        <taxon>Dothideomycetes incertae sedis</taxon>
        <taxon>Cryomyces</taxon>
    </lineage>
</organism>
<reference evidence="2 3" key="1">
    <citation type="submission" date="2017-03" db="EMBL/GenBank/DDBJ databases">
        <title>Genomes of endolithic fungi from Antarctica.</title>
        <authorList>
            <person name="Coleine C."/>
            <person name="Masonjones S."/>
            <person name="Stajich J.E."/>
        </authorList>
    </citation>
    <scope>NUCLEOTIDE SEQUENCE [LARGE SCALE GENOMIC DNA]</scope>
    <source>
        <strain evidence="2 3">CCFEE 5187</strain>
    </source>
</reference>
<dbReference type="EMBL" id="NAJN01002819">
    <property type="protein sequence ID" value="TKA48778.1"/>
    <property type="molecule type" value="Genomic_DNA"/>
</dbReference>
<keyword evidence="3" id="KW-1185">Reference proteome</keyword>
<evidence type="ECO:0000313" key="3">
    <source>
        <dbReference type="Proteomes" id="UP000308768"/>
    </source>
</evidence>
<proteinExistence type="predicted"/>
<feature type="region of interest" description="Disordered" evidence="1">
    <location>
        <begin position="99"/>
        <end position="127"/>
    </location>
</feature>
<evidence type="ECO:0000313" key="2">
    <source>
        <dbReference type="EMBL" id="TKA48778.1"/>
    </source>
</evidence>
<name>A0A4U0VI44_9PEZI</name>
<comment type="caution">
    <text evidence="2">The sequence shown here is derived from an EMBL/GenBank/DDBJ whole genome shotgun (WGS) entry which is preliminary data.</text>
</comment>
<dbReference type="OrthoDB" id="3946381at2759"/>
<protein>
    <submittedName>
        <fullName evidence="2">Uncharacterized protein</fullName>
    </submittedName>
</protein>
<evidence type="ECO:0000256" key="1">
    <source>
        <dbReference type="SAM" id="MobiDB-lite"/>
    </source>
</evidence>
<sequence length="461" mass="49420">MPNQREYRVATVSQLGLPRRPPTTKLPKPITVIEPANLLSSTMKPARPVQELRKVNDGSVPRDVVDKSRSIPTNLPWTWSNKATDDLPSTIHAQNPARVLPSTVSPPRKPLPPLPSLQAPAARPPKDLRKVDSRVNLSSLAKISTLSPALDAWTCSVQAQKTVHFSPSALSLPAHTSPSKATIQEPEARAGILTCEIDRLARALVDAPAVQMSVRGQHWDHAFPSSTTASSKTTTDCTTLVSSSSRLQLPNPLLFASLCITSAGVADHPVKWHSAGFRPGTNVLQIGACTYLNLPYGARSAGELRTQLAPDGRPAFFLQIVKALVGRVGNMGGEMLVVEVEVTDAVRGFVGARAKAAAAAEQIDEGQCQAAEDEKKVVEEEEEEDDDEDAFDWLAFTTAENEPAQLAALRSFSPAALSTFSRFDSAIAEFLDHIAGTSSLYDDFFVLSPPDSTAGRSGAKG</sequence>
<gene>
    <name evidence="2" type="ORF">B0A49_12979</name>
</gene>
<dbReference type="Proteomes" id="UP000308768">
    <property type="component" value="Unassembled WGS sequence"/>
</dbReference>